<evidence type="ECO:0000313" key="2">
    <source>
        <dbReference type="EMBL" id="SDT85323.1"/>
    </source>
</evidence>
<protein>
    <submittedName>
        <fullName evidence="2">Uncharacterized protein</fullName>
    </submittedName>
</protein>
<sequence length="127" mass="14273">MPLPDEPPIDDYVPSEIETSTRTTPAKGSSTELTFIRTHVGQRFPAKVEQALVNEIRKLRHYDRPVIEEALRRWANRDGHPGLLPHLVSDVLKNNGRTAEPTKTDIWETSVIQPAQAAATEAQRKLS</sequence>
<evidence type="ECO:0000256" key="1">
    <source>
        <dbReference type="SAM" id="MobiDB-lite"/>
    </source>
</evidence>
<dbReference type="Proteomes" id="UP000183180">
    <property type="component" value="Unassembled WGS sequence"/>
</dbReference>
<gene>
    <name evidence="2" type="ORF">SAMN04488548_11846</name>
</gene>
<feature type="compositionally biased region" description="Polar residues" evidence="1">
    <location>
        <begin position="17"/>
        <end position="30"/>
    </location>
</feature>
<organism evidence="2 3">
    <name type="scientific">Gordonia westfalica</name>
    <dbReference type="NCBI Taxonomy" id="158898"/>
    <lineage>
        <taxon>Bacteria</taxon>
        <taxon>Bacillati</taxon>
        <taxon>Actinomycetota</taxon>
        <taxon>Actinomycetes</taxon>
        <taxon>Mycobacteriales</taxon>
        <taxon>Gordoniaceae</taxon>
        <taxon>Gordonia</taxon>
    </lineage>
</organism>
<feature type="region of interest" description="Disordered" evidence="1">
    <location>
        <begin position="1"/>
        <end position="30"/>
    </location>
</feature>
<dbReference type="STRING" id="158898.SAMN04488548_11846"/>
<dbReference type="AlphaFoldDB" id="A0A1H2DR08"/>
<name>A0A1H2DR08_9ACTN</name>
<dbReference type="RefSeq" id="WP_074848249.1">
    <property type="nucleotide sequence ID" value="NZ_FNLM01000018.1"/>
</dbReference>
<proteinExistence type="predicted"/>
<accession>A0A1H2DR08</accession>
<evidence type="ECO:0000313" key="3">
    <source>
        <dbReference type="Proteomes" id="UP000183180"/>
    </source>
</evidence>
<dbReference type="EMBL" id="FNLM01000018">
    <property type="protein sequence ID" value="SDT85323.1"/>
    <property type="molecule type" value="Genomic_DNA"/>
</dbReference>
<dbReference type="OrthoDB" id="3383452at2"/>
<reference evidence="2 3" key="1">
    <citation type="submission" date="2016-10" db="EMBL/GenBank/DDBJ databases">
        <authorList>
            <person name="de Groot N.N."/>
        </authorList>
    </citation>
    <scope>NUCLEOTIDE SEQUENCE [LARGE SCALE GENOMIC DNA]</scope>
    <source>
        <strain evidence="2 3">DSM 44215</strain>
    </source>
</reference>